<proteinExistence type="predicted"/>
<evidence type="ECO:0000256" key="1">
    <source>
        <dbReference type="SAM" id="MobiDB-lite"/>
    </source>
</evidence>
<comment type="caution">
    <text evidence="2">The sequence shown here is derived from an EMBL/GenBank/DDBJ whole genome shotgun (WGS) entry which is preliminary data.</text>
</comment>
<evidence type="ECO:0000313" key="3">
    <source>
        <dbReference type="Proteomes" id="UP001180020"/>
    </source>
</evidence>
<keyword evidence="3" id="KW-1185">Reference proteome</keyword>
<reference evidence="2" key="1">
    <citation type="journal article" date="2023" name="Nat. Commun.">
        <title>Diploid and tetraploid genomes of Acorus and the evolution of monocots.</title>
        <authorList>
            <person name="Ma L."/>
            <person name="Liu K.W."/>
            <person name="Li Z."/>
            <person name="Hsiao Y.Y."/>
            <person name="Qi Y."/>
            <person name="Fu T."/>
            <person name="Tang G.D."/>
            <person name="Zhang D."/>
            <person name="Sun W.H."/>
            <person name="Liu D.K."/>
            <person name="Li Y."/>
            <person name="Chen G.Z."/>
            <person name="Liu X.D."/>
            <person name="Liao X.Y."/>
            <person name="Jiang Y.T."/>
            <person name="Yu X."/>
            <person name="Hao Y."/>
            <person name="Huang J."/>
            <person name="Zhao X.W."/>
            <person name="Ke S."/>
            <person name="Chen Y.Y."/>
            <person name="Wu W.L."/>
            <person name="Hsu J.L."/>
            <person name="Lin Y.F."/>
            <person name="Huang M.D."/>
            <person name="Li C.Y."/>
            <person name="Huang L."/>
            <person name="Wang Z.W."/>
            <person name="Zhao X."/>
            <person name="Zhong W.Y."/>
            <person name="Peng D.H."/>
            <person name="Ahmad S."/>
            <person name="Lan S."/>
            <person name="Zhang J.S."/>
            <person name="Tsai W.C."/>
            <person name="Van de Peer Y."/>
            <person name="Liu Z.J."/>
        </authorList>
    </citation>
    <scope>NUCLEOTIDE SEQUENCE</scope>
    <source>
        <strain evidence="2">CP</strain>
    </source>
</reference>
<feature type="region of interest" description="Disordered" evidence="1">
    <location>
        <begin position="39"/>
        <end position="77"/>
    </location>
</feature>
<feature type="compositionally biased region" description="Polar residues" evidence="1">
    <location>
        <begin position="289"/>
        <end position="298"/>
    </location>
</feature>
<organism evidence="2 3">
    <name type="scientific">Acorus calamus</name>
    <name type="common">Sweet flag</name>
    <dbReference type="NCBI Taxonomy" id="4465"/>
    <lineage>
        <taxon>Eukaryota</taxon>
        <taxon>Viridiplantae</taxon>
        <taxon>Streptophyta</taxon>
        <taxon>Embryophyta</taxon>
        <taxon>Tracheophyta</taxon>
        <taxon>Spermatophyta</taxon>
        <taxon>Magnoliopsida</taxon>
        <taxon>Liliopsida</taxon>
        <taxon>Acoraceae</taxon>
        <taxon>Acorus</taxon>
    </lineage>
</organism>
<dbReference type="PANTHER" id="PTHR36386">
    <property type="entry name" value="OS06G0683900 PROTEIN"/>
    <property type="match status" value="1"/>
</dbReference>
<dbReference type="PANTHER" id="PTHR36386:SF1">
    <property type="entry name" value="OS06G0683900 PROTEIN"/>
    <property type="match status" value="1"/>
</dbReference>
<feature type="region of interest" description="Disordered" evidence="1">
    <location>
        <begin position="269"/>
        <end position="299"/>
    </location>
</feature>
<accession>A0AAV9FS53</accession>
<gene>
    <name evidence="2" type="ORF">QJS10_CPA01g01128</name>
</gene>
<dbReference type="Proteomes" id="UP001180020">
    <property type="component" value="Unassembled WGS sequence"/>
</dbReference>
<sequence>MNAIDLQIWDNAAFDGCDGGSNRESSWLPLQYLSLNQSSESLDPDSMKENRSPIPAKPNHPLKVHFRQDSNGRDRDTASIDSEIEEIEAEIGRLASRLAALRIKKAEVEMKAAKRTPMTDRRGFSLCPMEIASSIVRSSSVKKLQEIREEEVTKMSTKKKKKTERQRSFSPESRPSITRRSAISTVGPMRTTAREHLMPGPASARPSRRGLTLGPSEIAATRKKLSFQMSEEDKEPMSNVDRKVRACQRGLSIGPMEISRMQCRRKSSFVGLPESEEESLGGADPKSRPSATVGSVKSTKGRVVASRYSKITVGSGSNRRKWSLAEKDDGDAKMDVKKRALSVGKSQASLLEKKMSRITGKGKGEVHPINDSPSITRVAESLPKIRTIRCTVASPRDSGRAKRVAELIGRKSYFTAENELGESACQTLAFEEEE</sequence>
<reference evidence="2" key="2">
    <citation type="submission" date="2023-06" db="EMBL/GenBank/DDBJ databases">
        <authorList>
            <person name="Ma L."/>
            <person name="Liu K.-W."/>
            <person name="Li Z."/>
            <person name="Hsiao Y.-Y."/>
            <person name="Qi Y."/>
            <person name="Fu T."/>
            <person name="Tang G."/>
            <person name="Zhang D."/>
            <person name="Sun W.-H."/>
            <person name="Liu D.-K."/>
            <person name="Li Y."/>
            <person name="Chen G.-Z."/>
            <person name="Liu X.-D."/>
            <person name="Liao X.-Y."/>
            <person name="Jiang Y.-T."/>
            <person name="Yu X."/>
            <person name="Hao Y."/>
            <person name="Huang J."/>
            <person name="Zhao X.-W."/>
            <person name="Ke S."/>
            <person name="Chen Y.-Y."/>
            <person name="Wu W.-L."/>
            <person name="Hsu J.-L."/>
            <person name="Lin Y.-F."/>
            <person name="Huang M.-D."/>
            <person name="Li C.-Y."/>
            <person name="Huang L."/>
            <person name="Wang Z.-W."/>
            <person name="Zhao X."/>
            <person name="Zhong W.-Y."/>
            <person name="Peng D.-H."/>
            <person name="Ahmad S."/>
            <person name="Lan S."/>
            <person name="Zhang J.-S."/>
            <person name="Tsai W.-C."/>
            <person name="Van De Peer Y."/>
            <person name="Liu Z.-J."/>
        </authorList>
    </citation>
    <scope>NUCLEOTIDE SEQUENCE</scope>
    <source>
        <strain evidence="2">CP</strain>
        <tissue evidence="2">Leaves</tissue>
    </source>
</reference>
<feature type="compositionally biased region" description="Polar residues" evidence="1">
    <location>
        <begin position="168"/>
        <end position="182"/>
    </location>
</feature>
<feature type="compositionally biased region" description="Basic and acidic residues" evidence="1">
    <location>
        <begin position="66"/>
        <end position="77"/>
    </location>
</feature>
<evidence type="ECO:0000313" key="2">
    <source>
        <dbReference type="EMBL" id="KAK1326958.1"/>
    </source>
</evidence>
<feature type="region of interest" description="Disordered" evidence="1">
    <location>
        <begin position="150"/>
        <end position="182"/>
    </location>
</feature>
<protein>
    <submittedName>
        <fullName evidence="2">Uncharacterized protein</fullName>
    </submittedName>
</protein>
<dbReference type="AlphaFoldDB" id="A0AAV9FS53"/>
<name>A0AAV9FS53_ACOCL</name>
<dbReference type="EMBL" id="JAUJYO010000001">
    <property type="protein sequence ID" value="KAK1326958.1"/>
    <property type="molecule type" value="Genomic_DNA"/>
</dbReference>